<evidence type="ECO:0000313" key="1">
    <source>
        <dbReference type="EMBL" id="MDI9243196.1"/>
    </source>
</evidence>
<dbReference type="RefSeq" id="WP_283231624.1">
    <property type="nucleotide sequence ID" value="NZ_JASGBQ010000027.1"/>
</dbReference>
<sequence>MGVDLFESKDAWKKIDTKALMDIIPNYFEFTGDIEKSAYLNWRFNFIRDTECQFYEMGKAYFETAIHLIDECIKDNSDKKADIWIFPILFNVVHGTEIYLKGFNSQIRILEKIEKQEYQESRIEGKHNILQLCQTAISLIRLSSHKDLLPEFEFVKSFIDILYANTNDMTFARYPVDSGKQPHFYVQKTENITIDLDVLRIWVCKVFEILDGCTGFVDFQIDQIKEWLYEMQQEYGE</sequence>
<dbReference type="AlphaFoldDB" id="A0AAP4BAW1"/>
<accession>A0AAP4BAW1</accession>
<keyword evidence="2" id="KW-1185">Reference proteome</keyword>
<evidence type="ECO:0000313" key="2">
    <source>
        <dbReference type="Proteomes" id="UP001300383"/>
    </source>
</evidence>
<organism evidence="1 2">
    <name type="scientific">Fusibacillus kribbianus</name>
    <dbReference type="NCBI Taxonomy" id="3044208"/>
    <lineage>
        <taxon>Bacteria</taxon>
        <taxon>Bacillati</taxon>
        <taxon>Bacillota</taxon>
        <taxon>Clostridia</taxon>
        <taxon>Lachnospirales</taxon>
        <taxon>Lachnospiraceae</taxon>
        <taxon>Fusibacillus</taxon>
    </lineage>
</organism>
<protein>
    <submittedName>
        <fullName evidence="1">Uncharacterized protein</fullName>
    </submittedName>
</protein>
<proteinExistence type="predicted"/>
<comment type="caution">
    <text evidence="1">The sequence shown here is derived from an EMBL/GenBank/DDBJ whole genome shotgun (WGS) entry which is preliminary data.</text>
</comment>
<name>A0AAP4BAW1_9FIRM</name>
<reference evidence="1 2" key="1">
    <citation type="submission" date="2023-05" db="EMBL/GenBank/DDBJ databases">
        <title>[ruminococcus] sp. nov., isolated from a pig farm feces dump.</title>
        <authorList>
            <person name="Chang Y.-H."/>
        </authorList>
    </citation>
    <scope>NUCLEOTIDE SEQUENCE [LARGE SCALE GENOMIC DNA]</scope>
    <source>
        <strain evidence="1 2">YH-rum2234</strain>
    </source>
</reference>
<dbReference type="Proteomes" id="UP001300383">
    <property type="component" value="Unassembled WGS sequence"/>
</dbReference>
<dbReference type="EMBL" id="JASGBQ010000027">
    <property type="protein sequence ID" value="MDI9243196.1"/>
    <property type="molecule type" value="Genomic_DNA"/>
</dbReference>
<gene>
    <name evidence="1" type="ORF">QJ036_12135</name>
</gene>